<feature type="non-terminal residue" evidence="2">
    <location>
        <position position="66"/>
    </location>
</feature>
<dbReference type="EnsemblMetazoa" id="ISCW014466-RA">
    <property type="protein sequence ID" value="ISCW014466-PA"/>
    <property type="gene ID" value="ISCW014466"/>
</dbReference>
<name>B7QLL4_IXOSC</name>
<evidence type="ECO:0000256" key="1">
    <source>
        <dbReference type="SAM" id="MobiDB-lite"/>
    </source>
</evidence>
<dbReference type="EMBL" id="DS966327">
    <property type="protein sequence ID" value="EEC19736.1"/>
    <property type="molecule type" value="Genomic_DNA"/>
</dbReference>
<dbReference type="Proteomes" id="UP000001555">
    <property type="component" value="Unassembled WGS sequence"/>
</dbReference>
<organism>
    <name type="scientific">Ixodes scapularis</name>
    <name type="common">Black-legged tick</name>
    <name type="synonym">Deer tick</name>
    <dbReference type="NCBI Taxonomy" id="6945"/>
    <lineage>
        <taxon>Eukaryota</taxon>
        <taxon>Metazoa</taxon>
        <taxon>Ecdysozoa</taxon>
        <taxon>Arthropoda</taxon>
        <taxon>Chelicerata</taxon>
        <taxon>Arachnida</taxon>
        <taxon>Acari</taxon>
        <taxon>Parasitiformes</taxon>
        <taxon>Ixodida</taxon>
        <taxon>Ixodoidea</taxon>
        <taxon>Ixodidae</taxon>
        <taxon>Ixodinae</taxon>
        <taxon>Ixodes</taxon>
    </lineage>
</organism>
<gene>
    <name evidence="2" type="ORF">IscW_ISCW014466</name>
</gene>
<feature type="region of interest" description="Disordered" evidence="1">
    <location>
        <begin position="1"/>
        <end position="66"/>
    </location>
</feature>
<keyword evidence="4" id="KW-1185">Reference proteome</keyword>
<accession>B7QLL4</accession>
<evidence type="ECO:0000313" key="4">
    <source>
        <dbReference type="Proteomes" id="UP000001555"/>
    </source>
</evidence>
<dbReference type="HOGENOM" id="CLU_2838516_0_0_1"/>
<feature type="compositionally biased region" description="Basic residues" evidence="1">
    <location>
        <begin position="1"/>
        <end position="13"/>
    </location>
</feature>
<reference evidence="2 4" key="1">
    <citation type="submission" date="2008-03" db="EMBL/GenBank/DDBJ databases">
        <title>Annotation of Ixodes scapularis.</title>
        <authorList>
            <consortium name="Ixodes scapularis Genome Project Consortium"/>
            <person name="Caler E."/>
            <person name="Hannick L.I."/>
            <person name="Bidwell S."/>
            <person name="Joardar V."/>
            <person name="Thiagarajan M."/>
            <person name="Amedeo P."/>
            <person name="Galinsky K.J."/>
            <person name="Schobel S."/>
            <person name="Inman J."/>
            <person name="Hostetler J."/>
            <person name="Miller J."/>
            <person name="Hammond M."/>
            <person name="Megy K."/>
            <person name="Lawson D."/>
            <person name="Kodira C."/>
            <person name="Sutton G."/>
            <person name="Meyer J."/>
            <person name="Hill C.A."/>
            <person name="Birren B."/>
            <person name="Nene V."/>
            <person name="Collins F."/>
            <person name="Alarcon-Chaidez F."/>
            <person name="Wikel S."/>
            <person name="Strausberg R."/>
        </authorList>
    </citation>
    <scope>NUCLEOTIDE SEQUENCE [LARGE SCALE GENOMIC DNA]</scope>
    <source>
        <strain evidence="4">Wikel</strain>
        <strain evidence="2">Wikel colony</strain>
    </source>
</reference>
<reference evidence="3" key="2">
    <citation type="submission" date="2020-05" db="UniProtKB">
        <authorList>
            <consortium name="EnsemblMetazoa"/>
        </authorList>
    </citation>
    <scope>IDENTIFICATION</scope>
    <source>
        <strain evidence="3">wikel</strain>
    </source>
</reference>
<sequence length="66" mass="7569">RRKHNSPHGRPTKSSRSLRGTPCFSRAARESGPSACEQLARRRARNRVRTPEPLRKYLAHRCQTSS</sequence>
<dbReference type="InParanoid" id="B7QLL4"/>
<protein>
    <submittedName>
        <fullName evidence="2 3">Uncharacterized protein</fullName>
    </submittedName>
</protein>
<dbReference type="AlphaFoldDB" id="B7QLL4"/>
<evidence type="ECO:0000313" key="2">
    <source>
        <dbReference type="EMBL" id="EEC19736.1"/>
    </source>
</evidence>
<evidence type="ECO:0000313" key="3">
    <source>
        <dbReference type="EnsemblMetazoa" id="ISCW014466-PA"/>
    </source>
</evidence>
<dbReference type="VEuPathDB" id="VectorBase:ISCW014466"/>
<dbReference type="PaxDb" id="6945-B7QLL4"/>
<dbReference type="EMBL" id="ABJB010009964">
    <property type="status" value="NOT_ANNOTATED_CDS"/>
    <property type="molecule type" value="Genomic_DNA"/>
</dbReference>
<feature type="non-terminal residue" evidence="2">
    <location>
        <position position="1"/>
    </location>
</feature>
<proteinExistence type="predicted"/>